<dbReference type="Pfam" id="PF09308">
    <property type="entry name" value="LuxQ-periplasm"/>
    <property type="match status" value="1"/>
</dbReference>
<dbReference type="InterPro" id="IPR043056">
    <property type="entry name" value="LuxQ-periplasm_N"/>
</dbReference>
<feature type="domain" description="Histidine kinase" evidence="19">
    <location>
        <begin position="498"/>
        <end position="720"/>
    </location>
</feature>
<evidence type="ECO:0000256" key="13">
    <source>
        <dbReference type="ARBA" id="ARBA00022912"/>
    </source>
</evidence>
<evidence type="ECO:0000256" key="5">
    <source>
        <dbReference type="ARBA" id="ARBA00022475"/>
    </source>
</evidence>
<dbReference type="InterPro" id="IPR004358">
    <property type="entry name" value="Sig_transdc_His_kin-like_C"/>
</dbReference>
<dbReference type="Gene3D" id="3.40.50.2300">
    <property type="match status" value="1"/>
</dbReference>
<name>A0ABQ5U4P1_9PROT</name>
<sequence>MTREYKLPLVLAGGLFVLVLLILAVLLAATYRNSLTALEQERAQLQSHSQSISDLVAETSLERLRHIIDVTVEDAVFTEAIGPGSQDTQKAFLGEIFYNQSQGEFDVLVLLTSGGEIVERYHTELSGFPVILQAVRASSSQLGNWFWAEEDAGPSERSRIMAFYKQAIINQISGRVEGYLVGGVFLSGNTGLAQMVNDRAQADLTVLMRGGQVLATSHGDGEVVPAADLVFEAGQVEKQVSGYRLIRSEILSERFPEAGFASVTAYNTESDRSLIRTFVISTLLGLGLALLLSLLALSALRALLLQPLGKVMDYARTVGRQSDAVAPPVTSIQEFNEFSRTLENVFAAFLESEKRFADFASVSSDLLWETDADHIYTYLSRDPQSSLSVETSDLLGRRRWELSAIDLEFSDWEHHKQALEERQPFRNFIFRISGAEGGWEYWSVSGRPVYDNDNRFVGYRGTSTNITSEIEAQKEAAQSLEKLRQAQKMEIVGQLTGGVAHDFNNLLAVVLGNLELVEEGMSHEDPNRKALSDAIRAVEKGAALTHQLLAYSRQQTLKPVVVRPGEIVHEMQSLLDRALGETVTVRSSLNDSWSVLIDPNELENALLNLAVNGRDAMPAGGELVIESFDITIDQDFAEAEGDMLPGDYVCVVVTDTGEGIPETVRDKVLEPFFTTKEVGKGSGLGLSMVYGFVKQSGGALNIYSEIGQGTSIQLYLPKVKDADETIPVPPGDVIRGRGELVLVVEDNTAVRRLIVSQLKSMGYATLECGDGVAALNALEREPVDILLSDVTLPKGISGVEIVTLAEDQYPDMPKLLMSGFSKEVLSGEVTLPEKIDILYKPFTKIRFSEALSRAIKVRQAG</sequence>
<dbReference type="InterPro" id="IPR011006">
    <property type="entry name" value="CheY-like_superfamily"/>
</dbReference>
<gene>
    <name evidence="22" type="ORF">GCM10007924_19090</name>
</gene>
<evidence type="ECO:0000259" key="21">
    <source>
        <dbReference type="PROSITE" id="PS50113"/>
    </source>
</evidence>
<feature type="modified residue" description="4-aspartylphosphate" evidence="16">
    <location>
        <position position="789"/>
    </location>
</feature>
<dbReference type="EMBL" id="BSNF01000006">
    <property type="protein sequence ID" value="GLQ06688.1"/>
    <property type="molecule type" value="Genomic_DNA"/>
</dbReference>
<dbReference type="PRINTS" id="PR00344">
    <property type="entry name" value="BCTRLSENSOR"/>
</dbReference>
<comment type="catalytic activity">
    <reaction evidence="1">
        <text>ATP + protein L-histidine = ADP + protein N-phospho-L-histidine.</text>
        <dbReference type="EC" id="2.7.13.3"/>
    </reaction>
</comment>
<dbReference type="SUPFAM" id="SSF103190">
    <property type="entry name" value="Sensory domain-like"/>
    <property type="match status" value="1"/>
</dbReference>
<keyword evidence="6" id="KW-0997">Cell inner membrane</keyword>
<keyword evidence="13" id="KW-0904">Protein phosphatase</keyword>
<proteinExistence type="predicted"/>
<evidence type="ECO:0000256" key="1">
    <source>
        <dbReference type="ARBA" id="ARBA00000085"/>
    </source>
</evidence>
<dbReference type="InterPro" id="IPR029151">
    <property type="entry name" value="Sensor-like_sf"/>
</dbReference>
<evidence type="ECO:0000256" key="16">
    <source>
        <dbReference type="PROSITE-ProRule" id="PRU00169"/>
    </source>
</evidence>
<keyword evidence="15" id="KW-0902">Two-component regulatory system</keyword>
<dbReference type="Pfam" id="PF02518">
    <property type="entry name" value="HATPase_c"/>
    <property type="match status" value="1"/>
</dbReference>
<dbReference type="PANTHER" id="PTHR43065:SF49">
    <property type="entry name" value="HISTIDINE KINASE"/>
    <property type="match status" value="1"/>
</dbReference>
<evidence type="ECO:0000259" key="19">
    <source>
        <dbReference type="PROSITE" id="PS50109"/>
    </source>
</evidence>
<feature type="transmembrane region" description="Helical" evidence="18">
    <location>
        <begin position="278"/>
        <end position="304"/>
    </location>
</feature>
<dbReference type="InterPro" id="IPR036097">
    <property type="entry name" value="HisK_dim/P_sf"/>
</dbReference>
<keyword evidence="23" id="KW-1185">Reference proteome</keyword>
<dbReference type="SUPFAM" id="SSF55785">
    <property type="entry name" value="PYP-like sensor domain (PAS domain)"/>
    <property type="match status" value="1"/>
</dbReference>
<protein>
    <recommendedName>
        <fullName evidence="4">Autoinducer 2 sensor kinase/phosphatase LuxQ</fullName>
        <ecNumber evidence="3">2.7.13.3</ecNumber>
    </recommendedName>
</protein>
<keyword evidence="14 18" id="KW-1133">Transmembrane helix</keyword>
<keyword evidence="12" id="KW-0067">ATP-binding</keyword>
<comment type="caution">
    <text evidence="22">The sequence shown here is derived from an EMBL/GenBank/DDBJ whole genome shotgun (WGS) entry which is preliminary data.</text>
</comment>
<evidence type="ECO:0000259" key="20">
    <source>
        <dbReference type="PROSITE" id="PS50110"/>
    </source>
</evidence>
<dbReference type="Gene3D" id="3.30.450.20">
    <property type="entry name" value="PAS domain"/>
    <property type="match status" value="1"/>
</dbReference>
<dbReference type="PROSITE" id="PS50109">
    <property type="entry name" value="HIS_KIN"/>
    <property type="match status" value="1"/>
</dbReference>
<dbReference type="Pfam" id="PF00072">
    <property type="entry name" value="Response_reg"/>
    <property type="match status" value="1"/>
</dbReference>
<keyword evidence="5" id="KW-1003">Cell membrane</keyword>
<evidence type="ECO:0000256" key="4">
    <source>
        <dbReference type="ARBA" id="ARBA00019468"/>
    </source>
</evidence>
<dbReference type="InterPro" id="IPR003661">
    <property type="entry name" value="HisK_dim/P_dom"/>
</dbReference>
<dbReference type="InterPro" id="IPR015387">
    <property type="entry name" value="LuxQ-periplasm_dom"/>
</dbReference>
<dbReference type="SMART" id="SM00448">
    <property type="entry name" value="REC"/>
    <property type="match status" value="1"/>
</dbReference>
<dbReference type="Pfam" id="PF00512">
    <property type="entry name" value="HisKA"/>
    <property type="match status" value="1"/>
</dbReference>
<organism evidence="22 23">
    <name type="scientific">Sneathiella chinensis</name>
    <dbReference type="NCBI Taxonomy" id="349750"/>
    <lineage>
        <taxon>Bacteria</taxon>
        <taxon>Pseudomonadati</taxon>
        <taxon>Pseudomonadota</taxon>
        <taxon>Alphaproteobacteria</taxon>
        <taxon>Sneathiellales</taxon>
        <taxon>Sneathiellaceae</taxon>
        <taxon>Sneathiella</taxon>
    </lineage>
</organism>
<keyword evidence="11" id="KW-0418">Kinase</keyword>
<dbReference type="Gene3D" id="1.10.287.130">
    <property type="match status" value="1"/>
</dbReference>
<keyword evidence="8" id="KW-0808">Transferase</keyword>
<dbReference type="InterPro" id="IPR036890">
    <property type="entry name" value="HATPase_C_sf"/>
</dbReference>
<dbReference type="SMART" id="SM00387">
    <property type="entry name" value="HATPase_c"/>
    <property type="match status" value="1"/>
</dbReference>
<evidence type="ECO:0000256" key="10">
    <source>
        <dbReference type="ARBA" id="ARBA00022741"/>
    </source>
</evidence>
<dbReference type="PROSITE" id="PS50110">
    <property type="entry name" value="RESPONSE_REGULATORY"/>
    <property type="match status" value="1"/>
</dbReference>
<evidence type="ECO:0000256" key="12">
    <source>
        <dbReference type="ARBA" id="ARBA00022840"/>
    </source>
</evidence>
<evidence type="ECO:0000256" key="14">
    <source>
        <dbReference type="ARBA" id="ARBA00022989"/>
    </source>
</evidence>
<keyword evidence="18" id="KW-0472">Membrane</keyword>
<evidence type="ECO:0000256" key="3">
    <source>
        <dbReference type="ARBA" id="ARBA00012438"/>
    </source>
</evidence>
<feature type="domain" description="PAC" evidence="21">
    <location>
        <begin position="426"/>
        <end position="478"/>
    </location>
</feature>
<keyword evidence="10" id="KW-0547">Nucleotide-binding</keyword>
<evidence type="ECO:0000256" key="17">
    <source>
        <dbReference type="SAM" id="Coils"/>
    </source>
</evidence>
<evidence type="ECO:0000256" key="11">
    <source>
        <dbReference type="ARBA" id="ARBA00022777"/>
    </source>
</evidence>
<dbReference type="InterPro" id="IPR000014">
    <property type="entry name" value="PAS"/>
</dbReference>
<dbReference type="SUPFAM" id="SSF55874">
    <property type="entry name" value="ATPase domain of HSP90 chaperone/DNA topoisomerase II/histidine kinase"/>
    <property type="match status" value="1"/>
</dbReference>
<dbReference type="InterPro" id="IPR001789">
    <property type="entry name" value="Sig_transdc_resp-reg_receiver"/>
</dbReference>
<keyword evidence="13" id="KW-0378">Hydrolase</keyword>
<dbReference type="Proteomes" id="UP001161409">
    <property type="component" value="Unassembled WGS sequence"/>
</dbReference>
<dbReference type="InterPro" id="IPR005467">
    <property type="entry name" value="His_kinase_dom"/>
</dbReference>
<dbReference type="InterPro" id="IPR035965">
    <property type="entry name" value="PAS-like_dom_sf"/>
</dbReference>
<reference evidence="22" key="1">
    <citation type="journal article" date="2014" name="Int. J. Syst. Evol. Microbiol.">
        <title>Complete genome of a new Firmicutes species belonging to the dominant human colonic microbiota ('Ruminococcus bicirculans') reveals two chromosomes and a selective capacity to utilize plant glucans.</title>
        <authorList>
            <consortium name="NISC Comparative Sequencing Program"/>
            <person name="Wegmann U."/>
            <person name="Louis P."/>
            <person name="Goesmann A."/>
            <person name="Henrissat B."/>
            <person name="Duncan S.H."/>
            <person name="Flint H.J."/>
        </authorList>
    </citation>
    <scope>NUCLEOTIDE SEQUENCE</scope>
    <source>
        <strain evidence="22">NBRC 103408</strain>
    </source>
</reference>
<dbReference type="NCBIfam" id="TIGR00229">
    <property type="entry name" value="sensory_box"/>
    <property type="match status" value="1"/>
</dbReference>
<dbReference type="CDD" id="cd00082">
    <property type="entry name" value="HisKA"/>
    <property type="match status" value="1"/>
</dbReference>
<reference evidence="22" key="2">
    <citation type="submission" date="2023-01" db="EMBL/GenBank/DDBJ databases">
        <title>Draft genome sequence of Sneathiella chinensis strain NBRC 103408.</title>
        <authorList>
            <person name="Sun Q."/>
            <person name="Mori K."/>
        </authorList>
    </citation>
    <scope>NUCLEOTIDE SEQUENCE</scope>
    <source>
        <strain evidence="22">NBRC 103408</strain>
    </source>
</reference>
<dbReference type="Gene3D" id="3.30.450.220">
    <property type="entry name" value="LuxQ periplasmic domain, N-terminal subdomain"/>
    <property type="match status" value="1"/>
</dbReference>
<keyword evidence="7 16" id="KW-0597">Phosphoprotein</keyword>
<evidence type="ECO:0000256" key="6">
    <source>
        <dbReference type="ARBA" id="ARBA00022519"/>
    </source>
</evidence>
<dbReference type="InterPro" id="IPR003594">
    <property type="entry name" value="HATPase_dom"/>
</dbReference>
<dbReference type="SUPFAM" id="SSF52172">
    <property type="entry name" value="CheY-like"/>
    <property type="match status" value="1"/>
</dbReference>
<dbReference type="RefSeq" id="WP_169560831.1">
    <property type="nucleotide sequence ID" value="NZ_BSNF01000006.1"/>
</dbReference>
<comment type="subcellular location">
    <subcellularLocation>
        <location evidence="2">Cell inner membrane</location>
        <topology evidence="2">Multi-pass membrane protein</topology>
    </subcellularLocation>
</comment>
<evidence type="ECO:0000256" key="8">
    <source>
        <dbReference type="ARBA" id="ARBA00022679"/>
    </source>
</evidence>
<keyword evidence="17" id="KW-0175">Coiled coil</keyword>
<evidence type="ECO:0000256" key="2">
    <source>
        <dbReference type="ARBA" id="ARBA00004429"/>
    </source>
</evidence>
<dbReference type="PANTHER" id="PTHR43065">
    <property type="entry name" value="SENSOR HISTIDINE KINASE"/>
    <property type="match status" value="1"/>
</dbReference>
<evidence type="ECO:0000256" key="9">
    <source>
        <dbReference type="ARBA" id="ARBA00022692"/>
    </source>
</evidence>
<evidence type="ECO:0000256" key="7">
    <source>
        <dbReference type="ARBA" id="ARBA00022553"/>
    </source>
</evidence>
<accession>A0ABQ5U4P1</accession>
<evidence type="ECO:0000313" key="23">
    <source>
        <dbReference type="Proteomes" id="UP001161409"/>
    </source>
</evidence>
<dbReference type="PROSITE" id="PS50113">
    <property type="entry name" value="PAC"/>
    <property type="match status" value="1"/>
</dbReference>
<evidence type="ECO:0000313" key="22">
    <source>
        <dbReference type="EMBL" id="GLQ06688.1"/>
    </source>
</evidence>
<dbReference type="Gene3D" id="3.30.565.10">
    <property type="entry name" value="Histidine kinase-like ATPase, C-terminal domain"/>
    <property type="match status" value="1"/>
</dbReference>
<dbReference type="SMART" id="SM00388">
    <property type="entry name" value="HisKA"/>
    <property type="match status" value="1"/>
</dbReference>
<dbReference type="EC" id="2.7.13.3" evidence="3"/>
<feature type="coiled-coil region" evidence="17">
    <location>
        <begin position="28"/>
        <end position="58"/>
    </location>
</feature>
<feature type="domain" description="Response regulatory" evidence="20">
    <location>
        <begin position="740"/>
        <end position="855"/>
    </location>
</feature>
<evidence type="ECO:0000256" key="18">
    <source>
        <dbReference type="SAM" id="Phobius"/>
    </source>
</evidence>
<evidence type="ECO:0000256" key="15">
    <source>
        <dbReference type="ARBA" id="ARBA00023012"/>
    </source>
</evidence>
<dbReference type="InterPro" id="IPR000700">
    <property type="entry name" value="PAS-assoc_C"/>
</dbReference>
<dbReference type="SUPFAM" id="SSF47384">
    <property type="entry name" value="Homodimeric domain of signal transducing histidine kinase"/>
    <property type="match status" value="1"/>
</dbReference>
<keyword evidence="9 18" id="KW-0812">Transmembrane</keyword>